<dbReference type="RefSeq" id="WP_057930739.1">
    <property type="nucleotide sequence ID" value="NZ_LMZQ01000001.1"/>
</dbReference>
<evidence type="ECO:0000313" key="2">
    <source>
        <dbReference type="EMBL" id="KRT18114.1"/>
    </source>
</evidence>
<name>A0A0T5VWB0_9SPHI</name>
<keyword evidence="1" id="KW-1133">Transmembrane helix</keyword>
<evidence type="ECO:0000256" key="1">
    <source>
        <dbReference type="SAM" id="Phobius"/>
    </source>
</evidence>
<accession>A0A0T5VWB0</accession>
<organism evidence="2 3">
    <name type="scientific">Pedobacter ginsenosidimutans</name>
    <dbReference type="NCBI Taxonomy" id="687842"/>
    <lineage>
        <taxon>Bacteria</taxon>
        <taxon>Pseudomonadati</taxon>
        <taxon>Bacteroidota</taxon>
        <taxon>Sphingobacteriia</taxon>
        <taxon>Sphingobacteriales</taxon>
        <taxon>Sphingobacteriaceae</taxon>
        <taxon>Pedobacter</taxon>
    </lineage>
</organism>
<keyword evidence="1" id="KW-0472">Membrane</keyword>
<reference evidence="2 3" key="1">
    <citation type="submission" date="2015-11" db="EMBL/GenBank/DDBJ databases">
        <title>Sequence of Pedobacter ginsenosidimutans.</title>
        <authorList>
            <person name="Carson E."/>
            <person name="Keyser V."/>
            <person name="Newman J."/>
            <person name="Miller J."/>
        </authorList>
    </citation>
    <scope>NUCLEOTIDE SEQUENCE [LARGE SCALE GENOMIC DNA]</scope>
    <source>
        <strain evidence="2 3">KACC 14530</strain>
    </source>
</reference>
<gene>
    <name evidence="2" type="ORF">ASU31_02170</name>
</gene>
<keyword evidence="1" id="KW-0812">Transmembrane</keyword>
<dbReference type="AlphaFoldDB" id="A0A0T5VWB0"/>
<comment type="caution">
    <text evidence="2">The sequence shown here is derived from an EMBL/GenBank/DDBJ whole genome shotgun (WGS) entry which is preliminary data.</text>
</comment>
<feature type="transmembrane region" description="Helical" evidence="1">
    <location>
        <begin position="68"/>
        <end position="87"/>
    </location>
</feature>
<keyword evidence="3" id="KW-1185">Reference proteome</keyword>
<evidence type="ECO:0000313" key="3">
    <source>
        <dbReference type="Proteomes" id="UP000051950"/>
    </source>
</evidence>
<dbReference type="OrthoDB" id="129082at2"/>
<dbReference type="EMBL" id="LMZQ01000001">
    <property type="protein sequence ID" value="KRT18114.1"/>
    <property type="molecule type" value="Genomic_DNA"/>
</dbReference>
<feature type="transmembrane region" description="Helical" evidence="1">
    <location>
        <begin position="93"/>
        <end position="111"/>
    </location>
</feature>
<dbReference type="Proteomes" id="UP000051950">
    <property type="component" value="Unassembled WGS sequence"/>
</dbReference>
<protein>
    <submittedName>
        <fullName evidence="2">Uncharacterized protein</fullName>
    </submittedName>
</protein>
<feature type="transmembrane region" description="Helical" evidence="1">
    <location>
        <begin position="38"/>
        <end position="61"/>
    </location>
</feature>
<sequence length="119" mass="13346">MKMISPKFHAVLDYLLVMLLLASPDIFGLSKTASTLAYTLGIIHFLLTITTNFSGGIFKIINLKLHGLIEFFVSIILVILAFTLFKGNLTDEIFYACLGLLILIIFTLTDYKRSLPFIL</sequence>
<proteinExistence type="predicted"/>